<sequence>MSDRPDPRPPRRPGDGWVDCRCGARHWGQFGAAGLLAVRDAGSGPEIVLQHRALWSHHGGTWGLPGGAVGPDESAVEGAVREAVEEVGLPPEAVRPRATWRLQHPDWSYTTVLAEAVAEFEPAVTDAESLETRWVPVADLADLPLLPAFGASLPDLRPLLGRRLVLVVDAANTVGARPDGWWHDRRGATERLRDELAALRTAGVPADAVGLPGDRWFPEVVLVVEGRARGVAPAGGVRVVEAAGSGDDAVVAQVRPDPGDHVVVVTADRELRRRVEARGARTAGPRLVLAGVSTSRPDVP</sequence>
<keyword evidence="2" id="KW-0378">Hydrolase</keyword>
<dbReference type="InterPro" id="IPR020084">
    <property type="entry name" value="NUDIX_hydrolase_CS"/>
</dbReference>
<dbReference type="EMBL" id="JBHSGF010000001">
    <property type="protein sequence ID" value="MFC4554114.1"/>
    <property type="molecule type" value="Genomic_DNA"/>
</dbReference>
<evidence type="ECO:0000259" key="3">
    <source>
        <dbReference type="PROSITE" id="PS51462"/>
    </source>
</evidence>
<name>A0ABV9D5X9_9MICO</name>
<accession>A0ABV9D5X9</accession>
<proteinExistence type="predicted"/>
<evidence type="ECO:0000256" key="2">
    <source>
        <dbReference type="ARBA" id="ARBA00022801"/>
    </source>
</evidence>
<dbReference type="Pfam" id="PF00293">
    <property type="entry name" value="NUDIX"/>
    <property type="match status" value="1"/>
</dbReference>
<dbReference type="Gene3D" id="3.90.79.10">
    <property type="entry name" value="Nucleoside Triphosphate Pyrophosphohydrolase"/>
    <property type="match status" value="1"/>
</dbReference>
<reference evidence="5" key="1">
    <citation type="journal article" date="2019" name="Int. J. Syst. Evol. Microbiol.">
        <title>The Global Catalogue of Microorganisms (GCM) 10K type strain sequencing project: providing services to taxonomists for standard genome sequencing and annotation.</title>
        <authorList>
            <consortium name="The Broad Institute Genomics Platform"/>
            <consortium name="The Broad Institute Genome Sequencing Center for Infectious Disease"/>
            <person name="Wu L."/>
            <person name="Ma J."/>
        </authorList>
    </citation>
    <scope>NUCLEOTIDE SEQUENCE [LARGE SCALE GENOMIC DNA]</scope>
    <source>
        <strain evidence="5">JCM 3369</strain>
    </source>
</reference>
<organism evidence="4 5">
    <name type="scientific">Georgenia faecalis</name>
    <dbReference type="NCBI Taxonomy" id="2483799"/>
    <lineage>
        <taxon>Bacteria</taxon>
        <taxon>Bacillati</taxon>
        <taxon>Actinomycetota</taxon>
        <taxon>Actinomycetes</taxon>
        <taxon>Micrococcales</taxon>
        <taxon>Bogoriellaceae</taxon>
        <taxon>Georgenia</taxon>
    </lineage>
</organism>
<dbReference type="InterPro" id="IPR015797">
    <property type="entry name" value="NUDIX_hydrolase-like_dom_sf"/>
</dbReference>
<evidence type="ECO:0000256" key="1">
    <source>
        <dbReference type="ARBA" id="ARBA00001946"/>
    </source>
</evidence>
<dbReference type="RefSeq" id="WP_122823305.1">
    <property type="nucleotide sequence ID" value="NZ_CP033325.1"/>
</dbReference>
<dbReference type="PANTHER" id="PTHR43046">
    <property type="entry name" value="GDP-MANNOSE MANNOSYL HYDROLASE"/>
    <property type="match status" value="1"/>
</dbReference>
<protein>
    <submittedName>
        <fullName evidence="4">NUDIX domain-containing protein</fullName>
    </submittedName>
</protein>
<dbReference type="Proteomes" id="UP001595955">
    <property type="component" value="Unassembled WGS sequence"/>
</dbReference>
<comment type="cofactor">
    <cofactor evidence="1">
        <name>Mg(2+)</name>
        <dbReference type="ChEBI" id="CHEBI:18420"/>
    </cofactor>
</comment>
<dbReference type="PANTHER" id="PTHR43046:SF2">
    <property type="entry name" value="8-OXO-DGTP DIPHOSPHATASE-RELATED"/>
    <property type="match status" value="1"/>
</dbReference>
<evidence type="ECO:0000313" key="5">
    <source>
        <dbReference type="Proteomes" id="UP001595955"/>
    </source>
</evidence>
<keyword evidence="5" id="KW-1185">Reference proteome</keyword>
<dbReference type="PROSITE" id="PS00893">
    <property type="entry name" value="NUDIX_BOX"/>
    <property type="match status" value="1"/>
</dbReference>
<feature type="domain" description="Nudix hydrolase" evidence="3">
    <location>
        <begin position="28"/>
        <end position="158"/>
    </location>
</feature>
<evidence type="ECO:0000313" key="4">
    <source>
        <dbReference type="EMBL" id="MFC4554114.1"/>
    </source>
</evidence>
<dbReference type="PROSITE" id="PS51462">
    <property type="entry name" value="NUDIX"/>
    <property type="match status" value="1"/>
</dbReference>
<dbReference type="InterPro" id="IPR000086">
    <property type="entry name" value="NUDIX_hydrolase_dom"/>
</dbReference>
<dbReference type="SUPFAM" id="SSF55811">
    <property type="entry name" value="Nudix"/>
    <property type="match status" value="1"/>
</dbReference>
<comment type="caution">
    <text evidence="4">The sequence shown here is derived from an EMBL/GenBank/DDBJ whole genome shotgun (WGS) entry which is preliminary data.</text>
</comment>
<gene>
    <name evidence="4" type="ORF">ACFO3F_02540</name>
</gene>